<protein>
    <submittedName>
        <fullName evidence="2">Uncharacterized protein LOC107794604 isoform X2</fullName>
    </submittedName>
</protein>
<organism evidence="1 2">
    <name type="scientific">Nicotiana tabacum</name>
    <name type="common">Common tobacco</name>
    <dbReference type="NCBI Taxonomy" id="4097"/>
    <lineage>
        <taxon>Eukaryota</taxon>
        <taxon>Viridiplantae</taxon>
        <taxon>Streptophyta</taxon>
        <taxon>Embryophyta</taxon>
        <taxon>Tracheophyta</taxon>
        <taxon>Spermatophyta</taxon>
        <taxon>Magnoliopsida</taxon>
        <taxon>eudicotyledons</taxon>
        <taxon>Gunneridae</taxon>
        <taxon>Pentapetalae</taxon>
        <taxon>asterids</taxon>
        <taxon>lamiids</taxon>
        <taxon>Solanales</taxon>
        <taxon>Solanaceae</taxon>
        <taxon>Nicotianoideae</taxon>
        <taxon>Nicotianeae</taxon>
        <taxon>Nicotiana</taxon>
    </lineage>
</organism>
<keyword evidence="1" id="KW-1185">Reference proteome</keyword>
<sequence>MTFLEYCLAFSILDSACSRKFSTVGAGVRAFLGLGRVGAAPTQQVRGYCQKPSASEIPSPSEIRSLEIKTFFVSGQLHLPLSTLFGQMLN</sequence>
<dbReference type="RefSeq" id="XP_075103230.1">
    <property type="nucleotide sequence ID" value="XM_075247129.1"/>
</dbReference>
<reference evidence="2" key="2">
    <citation type="submission" date="2025-08" db="UniProtKB">
        <authorList>
            <consortium name="RefSeq"/>
        </authorList>
    </citation>
    <scope>IDENTIFICATION</scope>
    <source>
        <tissue evidence="2">Leaf</tissue>
    </source>
</reference>
<evidence type="ECO:0000313" key="1">
    <source>
        <dbReference type="Proteomes" id="UP000790787"/>
    </source>
</evidence>
<gene>
    <name evidence="2" type="primary">LOC107794604</name>
</gene>
<name>A0AC58U167_TOBAC</name>
<evidence type="ECO:0000313" key="2">
    <source>
        <dbReference type="RefSeq" id="XP_075103230.1"/>
    </source>
</evidence>
<reference evidence="1" key="1">
    <citation type="journal article" date="2014" name="Nat. Commun.">
        <title>The tobacco genome sequence and its comparison with those of tomato and potato.</title>
        <authorList>
            <person name="Sierro N."/>
            <person name="Battey J.N."/>
            <person name="Ouadi S."/>
            <person name="Bakaher N."/>
            <person name="Bovet L."/>
            <person name="Willig A."/>
            <person name="Goepfert S."/>
            <person name="Peitsch M.C."/>
            <person name="Ivanov N.V."/>
        </authorList>
    </citation>
    <scope>NUCLEOTIDE SEQUENCE [LARGE SCALE GENOMIC DNA]</scope>
</reference>
<accession>A0AC58U167</accession>
<proteinExistence type="predicted"/>
<dbReference type="Proteomes" id="UP000790787">
    <property type="component" value="Chromosome 24"/>
</dbReference>